<dbReference type="GO" id="GO:0008270">
    <property type="term" value="F:zinc ion binding"/>
    <property type="evidence" value="ECO:0007669"/>
    <property type="project" value="UniProtKB-KW"/>
</dbReference>
<reference evidence="14" key="1">
    <citation type="submission" date="2025-08" db="UniProtKB">
        <authorList>
            <consortium name="Ensembl"/>
        </authorList>
    </citation>
    <scope>IDENTIFICATION</scope>
</reference>
<keyword evidence="9" id="KW-0067">ATP-binding</keyword>
<dbReference type="InterPro" id="IPR013083">
    <property type="entry name" value="Znf_RING/FYVE/PHD"/>
</dbReference>
<keyword evidence="6" id="KW-0547">Nucleotide-binding</keyword>
<comment type="subcellular location">
    <subcellularLocation>
        <location evidence="1">Cytoplasm</location>
    </subcellularLocation>
</comment>
<evidence type="ECO:0000313" key="15">
    <source>
        <dbReference type="Proteomes" id="UP000694389"/>
    </source>
</evidence>
<evidence type="ECO:0000256" key="3">
    <source>
        <dbReference type="ARBA" id="ARBA00022614"/>
    </source>
</evidence>
<evidence type="ECO:0000256" key="10">
    <source>
        <dbReference type="PROSITE-ProRule" id="PRU00175"/>
    </source>
</evidence>
<feature type="domain" description="RING-type" evidence="12">
    <location>
        <begin position="128"/>
        <end position="170"/>
    </location>
</feature>
<sequence>MSDMQKQDRPEFPGSRCDPSKDRPPDCSDEPGPLDTKVQCHRQRAESPVSSCVSMKSDWSKESPPYFSTEPGPSDTKRRAESPVSSCVSMKSDWSKESPPYFSNELGPSDTQERKRSHVSVEEQLSCCSLCQDILKDPVSTSCGHWFCRQCITSYWDQSASSGDSSCPQCGERSGTRAGLQTASQPSTVQMDLGLQEVLDEHKISLRRKCEHVTEPGSRTPLNRIYTELYITEGQSEEVNTQHEVRQLETASKKILHETPIKCHEIFKASPDQQRHIRVVLTNGVAGVGKTFSVQKFTLDWAEGLNNKDVSLVILLSFRELNLIKYEQYSLLRLLHVFHPTLQKATAEQLAVCKLLLIFDGLDESRLSLDFHNNEVVSDVTQKSSVNVLLTNLIKGHLLPSALVWITSRPAAANQIPPECVDRLTEVRGFTDAQKEEYFRRRVSDEDLSNRIISHIKTSRSLHIMCLIPVFCWITATVLDHMLTTDQRGELPKTLTDMYSHFLLVQTKRKKQKYDEGHKKSPQGLTKADREVLLKLGRLAFEQLEKGNIMFYQEDLEQCGLDVTEASVYSGVCTEIFKRESVIFQKTVYCFVHLSIQEFLAAVYMFHCYTNRITKALEGFLGKYWDNEDSDSSLDDDDDDVDDISDDECYKDVDEDCVNDNYSTLDVFLRCAMEKSLKSKNGHLDLFVRFLHGLSLESNQRLLGGLLGQTDNSPETIQRAINNLKEMNTHKISPDRSINIFHCLMEMNDHSVHQEIQELLKSENRSEKELSVIHCSALAYMLQMSEEVLDELDLKKYRTSVEGRQRLIPAVRNCRKGRLSGCGLSDTHCELLASALKSNPSHLRELDLGGNYLHYSGVKLLSAGLKSLHCRLETLRLERCELPESCCIFLASALKSNPFHLKELDLSENQLQDSGVNLLSAELGSSDSELETLRLRNCRLSEISCDYLLSALKSNPSHLRELDLSDNNLQDSGVKLLSAGLNNPNYRLETLRLSRCSLSEISCDYLVSALKSNPSHLRELDLSDNKLKDSGVKLLCAGLESPHCRLETLRLSSCLVSHEGSAALVSALKSNPSHLRELDLSANNLQDSGVKLLCGFVESPHYRLETLRLSRCRLSEISCDYLVSALKSNPSHLRELDLSYNGLQDSGVKLLCGFLESPHCRLETLRLSRCSLSEISCDYLVSALKSNPSHLRELDLRNNNLQDSGVKLLSAGSPKFRLETLRTQVDSDMVREAQCASGKLVQERCDLFSEFLL</sequence>
<dbReference type="PROSITE" id="PS51450">
    <property type="entry name" value="LRR"/>
    <property type="match status" value="2"/>
</dbReference>
<evidence type="ECO:0000259" key="13">
    <source>
        <dbReference type="PROSITE" id="PS50837"/>
    </source>
</evidence>
<feature type="region of interest" description="Disordered" evidence="11">
    <location>
        <begin position="1"/>
        <end position="116"/>
    </location>
</feature>
<keyword evidence="2" id="KW-0963">Cytoplasm</keyword>
<dbReference type="GO" id="GO:0005737">
    <property type="term" value="C:cytoplasm"/>
    <property type="evidence" value="ECO:0007669"/>
    <property type="project" value="UniProtKB-SubCell"/>
</dbReference>
<dbReference type="GeneTree" id="ENSGT01070000253760"/>
<dbReference type="InterPro" id="IPR007111">
    <property type="entry name" value="NACHT_NTPase"/>
</dbReference>
<dbReference type="FunFam" id="3.80.10.10:FF:000947">
    <property type="entry name" value="Si:dkey-286j17.4"/>
    <property type="match status" value="1"/>
</dbReference>
<evidence type="ECO:0000256" key="7">
    <source>
        <dbReference type="ARBA" id="ARBA00022771"/>
    </source>
</evidence>
<evidence type="ECO:0000313" key="14">
    <source>
        <dbReference type="Ensembl" id="ENSDLAP00005075005.1"/>
    </source>
</evidence>
<name>A0A8P4K655_DICLA</name>
<evidence type="ECO:0000256" key="4">
    <source>
        <dbReference type="ARBA" id="ARBA00022723"/>
    </source>
</evidence>
<evidence type="ECO:0008006" key="16">
    <source>
        <dbReference type="Google" id="ProtNLM"/>
    </source>
</evidence>
<evidence type="ECO:0000256" key="5">
    <source>
        <dbReference type="ARBA" id="ARBA00022737"/>
    </source>
</evidence>
<organism evidence="14 15">
    <name type="scientific">Dicentrarchus labrax</name>
    <name type="common">European seabass</name>
    <name type="synonym">Morone labrax</name>
    <dbReference type="NCBI Taxonomy" id="13489"/>
    <lineage>
        <taxon>Eukaryota</taxon>
        <taxon>Metazoa</taxon>
        <taxon>Chordata</taxon>
        <taxon>Craniata</taxon>
        <taxon>Vertebrata</taxon>
        <taxon>Euteleostomi</taxon>
        <taxon>Actinopterygii</taxon>
        <taxon>Neopterygii</taxon>
        <taxon>Teleostei</taxon>
        <taxon>Neoteleostei</taxon>
        <taxon>Acanthomorphata</taxon>
        <taxon>Eupercaria</taxon>
        <taxon>Moronidae</taxon>
        <taxon>Dicentrarchus</taxon>
    </lineage>
</organism>
<evidence type="ECO:0000256" key="6">
    <source>
        <dbReference type="ARBA" id="ARBA00022741"/>
    </source>
</evidence>
<dbReference type="RefSeq" id="XP_051241758.1">
    <property type="nucleotide sequence ID" value="XM_051385798.1"/>
</dbReference>
<dbReference type="InterPro" id="IPR032675">
    <property type="entry name" value="LRR_dom_sf"/>
</dbReference>
<evidence type="ECO:0000256" key="1">
    <source>
        <dbReference type="ARBA" id="ARBA00004496"/>
    </source>
</evidence>
<gene>
    <name evidence="14" type="primary">LOC127355196</name>
</gene>
<feature type="domain" description="NACHT" evidence="13">
    <location>
        <begin position="278"/>
        <end position="412"/>
    </location>
</feature>
<dbReference type="Pfam" id="PF05729">
    <property type="entry name" value="NACHT"/>
    <property type="match status" value="1"/>
</dbReference>
<keyword evidence="4" id="KW-0479">Metal-binding</keyword>
<dbReference type="InterPro" id="IPR001611">
    <property type="entry name" value="Leu-rich_rpt"/>
</dbReference>
<dbReference type="SMART" id="SM00368">
    <property type="entry name" value="LRR_RI"/>
    <property type="match status" value="13"/>
</dbReference>
<dbReference type="PANTHER" id="PTHR24106">
    <property type="entry name" value="NACHT, LRR AND CARD DOMAINS-CONTAINING"/>
    <property type="match status" value="1"/>
</dbReference>
<dbReference type="Gene3D" id="3.80.10.10">
    <property type="entry name" value="Ribonuclease Inhibitor"/>
    <property type="match status" value="3"/>
</dbReference>
<dbReference type="InterPro" id="IPR051261">
    <property type="entry name" value="NLR"/>
</dbReference>
<dbReference type="GO" id="GO:0005524">
    <property type="term" value="F:ATP binding"/>
    <property type="evidence" value="ECO:0007669"/>
    <property type="project" value="UniProtKB-KW"/>
</dbReference>
<dbReference type="InterPro" id="IPR041267">
    <property type="entry name" value="NLRP_HD2"/>
</dbReference>
<dbReference type="GeneID" id="127355196"/>
<accession>A0A8P4K655</accession>
<evidence type="ECO:0000256" key="8">
    <source>
        <dbReference type="ARBA" id="ARBA00022833"/>
    </source>
</evidence>
<evidence type="ECO:0000256" key="2">
    <source>
        <dbReference type="ARBA" id="ARBA00022490"/>
    </source>
</evidence>
<proteinExistence type="predicted"/>
<keyword evidence="7 10" id="KW-0863">Zinc-finger</keyword>
<dbReference type="Gene3D" id="3.40.50.300">
    <property type="entry name" value="P-loop containing nucleotide triphosphate hydrolases"/>
    <property type="match status" value="1"/>
</dbReference>
<feature type="compositionally biased region" description="Basic and acidic residues" evidence="11">
    <location>
        <begin position="1"/>
        <end position="11"/>
    </location>
</feature>
<evidence type="ECO:0000256" key="11">
    <source>
        <dbReference type="SAM" id="MobiDB-lite"/>
    </source>
</evidence>
<evidence type="ECO:0000256" key="9">
    <source>
        <dbReference type="ARBA" id="ARBA00022840"/>
    </source>
</evidence>
<dbReference type="SUPFAM" id="SSF57850">
    <property type="entry name" value="RING/U-box"/>
    <property type="match status" value="1"/>
</dbReference>
<dbReference type="InterPro" id="IPR029495">
    <property type="entry name" value="NACHT-assoc"/>
</dbReference>
<dbReference type="CDD" id="cd00116">
    <property type="entry name" value="LRR_RI"/>
    <property type="match status" value="1"/>
</dbReference>
<keyword evidence="8" id="KW-0862">Zinc</keyword>
<dbReference type="PROSITE" id="PS50837">
    <property type="entry name" value="NACHT"/>
    <property type="match status" value="1"/>
</dbReference>
<dbReference type="Ensembl" id="ENSDLAT00005080080.1">
    <property type="protein sequence ID" value="ENSDLAP00005075005.1"/>
    <property type="gene ID" value="ENSDLAG00005032088.1"/>
</dbReference>
<dbReference type="FunFam" id="3.80.10.10:FF:000336">
    <property type="entry name" value="Si:dkey-222h21.2"/>
    <property type="match status" value="1"/>
</dbReference>
<protein>
    <recommendedName>
        <fullName evidence="16">NACHT, LRR and PYD domains-containing protein 12-like</fullName>
    </recommendedName>
</protein>
<dbReference type="Pfam" id="PF17779">
    <property type="entry name" value="WHD_NOD2"/>
    <property type="match status" value="1"/>
</dbReference>
<dbReference type="Pfam" id="PF13516">
    <property type="entry name" value="LRR_6"/>
    <property type="match status" value="7"/>
</dbReference>
<dbReference type="FunFam" id="3.40.50.300:FF:001524">
    <property type="entry name" value="Si:dkey-126g1.7"/>
    <property type="match status" value="1"/>
</dbReference>
<dbReference type="InterPro" id="IPR041075">
    <property type="entry name" value="NOD1/2_WH"/>
</dbReference>
<keyword evidence="3" id="KW-0433">Leucine-rich repeat</keyword>
<dbReference type="OrthoDB" id="120976at2759"/>
<dbReference type="Pfam" id="PF15227">
    <property type="entry name" value="zf-C3HC4_4"/>
    <property type="match status" value="1"/>
</dbReference>
<evidence type="ECO:0000259" key="12">
    <source>
        <dbReference type="PROSITE" id="PS50089"/>
    </source>
</evidence>
<dbReference type="SMART" id="SM00184">
    <property type="entry name" value="RING"/>
    <property type="match status" value="1"/>
</dbReference>
<reference evidence="14" key="2">
    <citation type="submission" date="2025-09" db="UniProtKB">
        <authorList>
            <consortium name="Ensembl"/>
        </authorList>
    </citation>
    <scope>IDENTIFICATION</scope>
</reference>
<dbReference type="PROSITE" id="PS00518">
    <property type="entry name" value="ZF_RING_1"/>
    <property type="match status" value="1"/>
</dbReference>
<dbReference type="Gene3D" id="3.30.40.10">
    <property type="entry name" value="Zinc/RING finger domain, C3HC4 (zinc finger)"/>
    <property type="match status" value="1"/>
</dbReference>
<keyword evidence="15" id="KW-1185">Reference proteome</keyword>
<dbReference type="SMART" id="SM01288">
    <property type="entry name" value="FISNA"/>
    <property type="match status" value="1"/>
</dbReference>
<dbReference type="InterPro" id="IPR017907">
    <property type="entry name" value="Znf_RING_CS"/>
</dbReference>
<dbReference type="PROSITE" id="PS50089">
    <property type="entry name" value="ZF_RING_2"/>
    <property type="match status" value="1"/>
</dbReference>
<dbReference type="InterPro" id="IPR001841">
    <property type="entry name" value="Znf_RING"/>
</dbReference>
<dbReference type="Pfam" id="PF17776">
    <property type="entry name" value="NLRC4_HD2"/>
    <property type="match status" value="1"/>
</dbReference>
<dbReference type="Proteomes" id="UP000694389">
    <property type="component" value="Unassembled WGS sequence"/>
</dbReference>
<dbReference type="AlphaFoldDB" id="A0A8P4K655"/>
<dbReference type="SUPFAM" id="SSF52047">
    <property type="entry name" value="RNI-like"/>
    <property type="match status" value="2"/>
</dbReference>
<keyword evidence="5" id="KW-0677">Repeat</keyword>
<dbReference type="Pfam" id="PF14484">
    <property type="entry name" value="FISNA"/>
    <property type="match status" value="1"/>
</dbReference>
<dbReference type="InterPro" id="IPR027417">
    <property type="entry name" value="P-loop_NTPase"/>
</dbReference>